<dbReference type="PANTHER" id="PTHR32448">
    <property type="entry name" value="OS08G0158400 PROTEIN"/>
    <property type="match status" value="1"/>
</dbReference>
<reference evidence="4 5" key="1">
    <citation type="journal article" date="2009" name="Nat. Genet.">
        <title>The genome of the cucumber, Cucumis sativus L.</title>
        <authorList>
            <person name="Huang S."/>
            <person name="Li R."/>
            <person name="Zhang Z."/>
            <person name="Li L."/>
            <person name="Gu X."/>
            <person name="Fan W."/>
            <person name="Lucas W.J."/>
            <person name="Wang X."/>
            <person name="Xie B."/>
            <person name="Ni P."/>
            <person name="Ren Y."/>
            <person name="Zhu H."/>
            <person name="Li J."/>
            <person name="Lin K."/>
            <person name="Jin W."/>
            <person name="Fei Z."/>
            <person name="Li G."/>
            <person name="Staub J."/>
            <person name="Kilian A."/>
            <person name="van der Vossen E.A."/>
            <person name="Wu Y."/>
            <person name="Guo J."/>
            <person name="He J."/>
            <person name="Jia Z."/>
            <person name="Ren Y."/>
            <person name="Tian G."/>
            <person name="Lu Y."/>
            <person name="Ruan J."/>
            <person name="Qian W."/>
            <person name="Wang M."/>
            <person name="Huang Q."/>
            <person name="Li B."/>
            <person name="Xuan Z."/>
            <person name="Cao J."/>
            <person name="Asan"/>
            <person name="Wu Z."/>
            <person name="Zhang J."/>
            <person name="Cai Q."/>
            <person name="Bai Y."/>
            <person name="Zhao B."/>
            <person name="Han Y."/>
            <person name="Li Y."/>
            <person name="Li X."/>
            <person name="Wang S."/>
            <person name="Shi Q."/>
            <person name="Liu S."/>
            <person name="Cho W.K."/>
            <person name="Kim J.Y."/>
            <person name="Xu Y."/>
            <person name="Heller-Uszynska K."/>
            <person name="Miao H."/>
            <person name="Cheng Z."/>
            <person name="Zhang S."/>
            <person name="Wu J."/>
            <person name="Yang Y."/>
            <person name="Kang H."/>
            <person name="Li M."/>
            <person name="Liang H."/>
            <person name="Ren X."/>
            <person name="Shi Z."/>
            <person name="Wen M."/>
            <person name="Jian M."/>
            <person name="Yang H."/>
            <person name="Zhang G."/>
            <person name="Yang Z."/>
            <person name="Chen R."/>
            <person name="Liu S."/>
            <person name="Li J."/>
            <person name="Ma L."/>
            <person name="Liu H."/>
            <person name="Zhou Y."/>
            <person name="Zhao J."/>
            <person name="Fang X."/>
            <person name="Li G."/>
            <person name="Fang L."/>
            <person name="Li Y."/>
            <person name="Liu D."/>
            <person name="Zheng H."/>
            <person name="Zhang Y."/>
            <person name="Qin N."/>
            <person name="Li Z."/>
            <person name="Yang G."/>
            <person name="Yang S."/>
            <person name="Bolund L."/>
            <person name="Kristiansen K."/>
            <person name="Zheng H."/>
            <person name="Li S."/>
            <person name="Zhang X."/>
            <person name="Yang H."/>
            <person name="Wang J."/>
            <person name="Sun R."/>
            <person name="Zhang B."/>
            <person name="Jiang S."/>
            <person name="Wang J."/>
            <person name="Du Y."/>
            <person name="Li S."/>
        </authorList>
    </citation>
    <scope>NUCLEOTIDE SEQUENCE [LARGE SCALE GENOMIC DNA]</scope>
    <source>
        <strain evidence="5">cv. 9930</strain>
    </source>
</reference>
<evidence type="ECO:0000256" key="1">
    <source>
        <dbReference type="ARBA" id="ARBA00022630"/>
    </source>
</evidence>
<organism evidence="4 5">
    <name type="scientific">Cucumis sativus</name>
    <name type="common">Cucumber</name>
    <dbReference type="NCBI Taxonomy" id="3659"/>
    <lineage>
        <taxon>Eukaryota</taxon>
        <taxon>Viridiplantae</taxon>
        <taxon>Streptophyta</taxon>
        <taxon>Embryophyta</taxon>
        <taxon>Tracheophyta</taxon>
        <taxon>Spermatophyta</taxon>
        <taxon>Magnoliopsida</taxon>
        <taxon>eudicotyledons</taxon>
        <taxon>Gunneridae</taxon>
        <taxon>Pentapetalae</taxon>
        <taxon>rosids</taxon>
        <taxon>fabids</taxon>
        <taxon>Cucurbitales</taxon>
        <taxon>Cucurbitaceae</taxon>
        <taxon>Benincaseae</taxon>
        <taxon>Cucumis</taxon>
    </lineage>
</organism>
<evidence type="ECO:0000313" key="5">
    <source>
        <dbReference type="Proteomes" id="UP000029981"/>
    </source>
</evidence>
<gene>
    <name evidence="4" type="ORF">Csa_6G525700</name>
</gene>
<keyword evidence="1" id="KW-0285">Flavoprotein</keyword>
<dbReference type="InterPro" id="IPR012951">
    <property type="entry name" value="BBE"/>
</dbReference>
<reference evidence="4 5" key="2">
    <citation type="journal article" date="2009" name="PLoS ONE">
        <title>An integrated genetic and cytogenetic map of the cucumber genome.</title>
        <authorList>
            <person name="Ren Y."/>
            <person name="Zhang Z."/>
            <person name="Liu J."/>
            <person name="Staub J.E."/>
            <person name="Han Y."/>
            <person name="Cheng Z."/>
            <person name="Li X."/>
            <person name="Lu J."/>
            <person name="Miao H."/>
            <person name="Kang H."/>
            <person name="Xie B."/>
            <person name="Gu X."/>
            <person name="Wang X."/>
            <person name="Du Y."/>
            <person name="Jin W."/>
            <person name="Huang S."/>
        </authorList>
    </citation>
    <scope>NUCLEOTIDE SEQUENCE [LARGE SCALE GENOMIC DNA]</scope>
    <source>
        <strain evidence="5">cv. 9930</strain>
    </source>
</reference>
<keyword evidence="2" id="KW-0274">FAD</keyword>
<name>A0A0A0KID0_CUCSA</name>
<keyword evidence="5" id="KW-1185">Reference proteome</keyword>
<evidence type="ECO:0000259" key="3">
    <source>
        <dbReference type="Pfam" id="PF08031"/>
    </source>
</evidence>
<feature type="domain" description="Berberine/berberine-like" evidence="3">
    <location>
        <begin position="180"/>
        <end position="235"/>
    </location>
</feature>
<dbReference type="GO" id="GO:0050660">
    <property type="term" value="F:flavin adenine dinucleotide binding"/>
    <property type="evidence" value="ECO:0007669"/>
    <property type="project" value="InterPro"/>
</dbReference>
<evidence type="ECO:0000313" key="4">
    <source>
        <dbReference type="EMBL" id="KGN49485.1"/>
    </source>
</evidence>
<dbReference type="Pfam" id="PF08031">
    <property type="entry name" value="BBE"/>
    <property type="match status" value="1"/>
</dbReference>
<dbReference type="Proteomes" id="UP000029981">
    <property type="component" value="Chromosome 6"/>
</dbReference>
<reference evidence="4 5" key="3">
    <citation type="journal article" date="2010" name="BMC Genomics">
        <title>Transcriptome sequencing and comparative analysis of cucumber flowers with different sex types.</title>
        <authorList>
            <person name="Guo S."/>
            <person name="Zheng Y."/>
            <person name="Joung J.G."/>
            <person name="Liu S."/>
            <person name="Zhang Z."/>
            <person name="Crasta O.R."/>
            <person name="Sobral B.W."/>
            <person name="Xu Y."/>
            <person name="Huang S."/>
            <person name="Fei Z."/>
        </authorList>
    </citation>
    <scope>NUCLEOTIDE SEQUENCE [LARGE SCALE GENOMIC DNA]</scope>
    <source>
        <strain evidence="5">cv. 9930</strain>
    </source>
</reference>
<sequence>MMMQTASEENGQKTGKATLVALFLGPPEKLVEIVNQNIPSLKLQRQECIEMSWIESTLFWANFPNGTAPDALLKRDKPTGSYLKRRSDYVRDVISKKGIEDIWKVLIEIGVGGLTCNPQGGKMNEISETATPFPHRAGVKFMIQHSSNWKEDGVEKEKIELSRKLYEAMTPFVTKNPREAFLNYRDIDVGSSGNWSLAEGKVYGDRYFKGNFERLVSVKTKVDPQNFFRNEQSIPTR</sequence>
<accession>A0A0A0KID0</accession>
<dbReference type="AlphaFoldDB" id="A0A0A0KID0"/>
<dbReference type="EMBL" id="CM002927">
    <property type="protein sequence ID" value="KGN49485.1"/>
    <property type="molecule type" value="Genomic_DNA"/>
</dbReference>
<evidence type="ECO:0000256" key="2">
    <source>
        <dbReference type="ARBA" id="ARBA00022827"/>
    </source>
</evidence>
<dbReference type="InterPro" id="IPR016169">
    <property type="entry name" value="FAD-bd_PCMH_sub2"/>
</dbReference>
<reference evidence="4 5" key="4">
    <citation type="journal article" date="2011" name="BMC Genomics">
        <title>RNA-Seq improves annotation of protein-coding genes in the cucumber genome.</title>
        <authorList>
            <person name="Li Z."/>
            <person name="Zhang Z."/>
            <person name="Yan P."/>
            <person name="Huang S."/>
            <person name="Fei Z."/>
            <person name="Lin K."/>
        </authorList>
    </citation>
    <scope>NUCLEOTIDE SEQUENCE [LARGE SCALE GENOMIC DNA]</scope>
    <source>
        <strain evidence="5">cv. 9930</strain>
    </source>
</reference>
<protein>
    <recommendedName>
        <fullName evidence="3">Berberine/berberine-like domain-containing protein</fullName>
    </recommendedName>
</protein>
<dbReference type="Gramene" id="KGN49485">
    <property type="protein sequence ID" value="KGN49485"/>
    <property type="gene ID" value="Csa_6G525700"/>
</dbReference>
<dbReference type="eggNOG" id="ENOG502QVGN">
    <property type="taxonomic scope" value="Eukaryota"/>
</dbReference>
<dbReference type="Gene3D" id="3.40.462.20">
    <property type="match status" value="1"/>
</dbReference>
<proteinExistence type="predicted"/>
<dbReference type="Gene3D" id="3.30.465.10">
    <property type="match status" value="1"/>
</dbReference>
<dbReference type="GO" id="GO:0016491">
    <property type="term" value="F:oxidoreductase activity"/>
    <property type="evidence" value="ECO:0007669"/>
    <property type="project" value="InterPro"/>
</dbReference>